<dbReference type="eggNOG" id="COG2226">
    <property type="taxonomic scope" value="Bacteria"/>
</dbReference>
<dbReference type="InterPro" id="IPR029063">
    <property type="entry name" value="SAM-dependent_MTases_sf"/>
</dbReference>
<dbReference type="KEGG" id="bag:Bcoa_0590"/>
<dbReference type="Pfam" id="PF13847">
    <property type="entry name" value="Methyltransf_31"/>
    <property type="match status" value="1"/>
</dbReference>
<dbReference type="AlphaFoldDB" id="G2TQG5"/>
<evidence type="ECO:0000313" key="3">
    <source>
        <dbReference type="Proteomes" id="UP000009283"/>
    </source>
</evidence>
<name>G2TQG5_HEYCO</name>
<dbReference type="NCBIfam" id="NF005379">
    <property type="entry name" value="PRK06922.1"/>
    <property type="match status" value="1"/>
</dbReference>
<dbReference type="HOGENOM" id="CLU_406362_0_0_9"/>
<evidence type="ECO:0000259" key="1">
    <source>
        <dbReference type="Pfam" id="PF13847"/>
    </source>
</evidence>
<sequence>MLSSLKLIAKAKAGNTDILHEHKWLSYLYRTDEKNVNLEQVESLENLEPNPVLHYVEKTLAILDRCYADLPASEKEIIEEVLRWSEVAKCGSAQKREEWRRRGFQLRIHNIGSARIYAHEQMAVPFGQRHLQKEDLIYTLILTHGLVGQFIRGEVRYRQLYPLIDWIQSHRSSLKWDIKRILLALNHCIIEGVSPAIWEKVRAETSQITSWIAAGEKSREHSLKERLRRLRECSIQKGEDFEALYTKWFSNRELASMFHLLFQKTDIWYVESALQDFSFEEFLKIFLLVYQKTNLLTVEQISFEPLMKDIYYDYKGKKSVNLYKKRIIEAYLKACPLAGLISGDTQPNEHVTLELIPFDSLGSTTGVNFTFSKPGEKLIAFCQEAEKSPLYERSILLLYDFFGFRKDAFDRLQNEQHYLADMNNAEDHKKIIADFAKGTVMIDVGAGGGIMLDLLSEKHPDADITGIDISTNVIQELERKKVRERKSWKVKQADALKLSSYFELESADTIIFSSILHEMYSYIPFHGRTYNPDVVKAALKSAFAVLKPGGRMIIRDGIMTEPKDLIRLLAFRDPDGFRFFTRYVEDFKGRKIDYEITEDNKIKLPVNDLMEFLYTYTWGEEAYPHEVQEQFGYFTPSEYRKVIEETLGSRANIICFRHYLQEGYSTHLLPKVKVMDESGKLSLKRRNKPSSGLLREKRLLQAASLHPSVFYLTYSILPIKHTLQLGLIGLKLC</sequence>
<dbReference type="PANTHER" id="PTHR43591">
    <property type="entry name" value="METHYLTRANSFERASE"/>
    <property type="match status" value="1"/>
</dbReference>
<dbReference type="EMBL" id="CP003056">
    <property type="protein sequence ID" value="AEO99813.1"/>
    <property type="molecule type" value="Genomic_DNA"/>
</dbReference>
<organism evidence="2 3">
    <name type="scientific">Heyndrickxia coagulans 36D1</name>
    <dbReference type="NCBI Taxonomy" id="345219"/>
    <lineage>
        <taxon>Bacteria</taxon>
        <taxon>Bacillati</taxon>
        <taxon>Bacillota</taxon>
        <taxon>Bacilli</taxon>
        <taxon>Bacillales</taxon>
        <taxon>Bacillaceae</taxon>
        <taxon>Heyndrickxia</taxon>
    </lineage>
</organism>
<dbReference type="InterPro" id="IPR025714">
    <property type="entry name" value="Methyltranfer_dom"/>
</dbReference>
<protein>
    <submittedName>
        <fullName evidence="2">Methyltransferase type 12</fullName>
    </submittedName>
</protein>
<keyword evidence="2" id="KW-0489">Methyltransferase</keyword>
<evidence type="ECO:0000313" key="2">
    <source>
        <dbReference type="EMBL" id="AEO99813.1"/>
    </source>
</evidence>
<dbReference type="GO" id="GO:0008168">
    <property type="term" value="F:methyltransferase activity"/>
    <property type="evidence" value="ECO:0007669"/>
    <property type="project" value="UniProtKB-KW"/>
</dbReference>
<gene>
    <name evidence="2" type="ORF">Bcoa_0590</name>
</gene>
<dbReference type="PANTHER" id="PTHR43591:SF24">
    <property type="entry name" value="2-METHOXY-6-POLYPRENYL-1,4-BENZOQUINOL METHYLASE, MITOCHONDRIAL"/>
    <property type="match status" value="1"/>
</dbReference>
<dbReference type="Gene3D" id="3.40.50.150">
    <property type="entry name" value="Vaccinia Virus protein VP39"/>
    <property type="match status" value="1"/>
</dbReference>
<dbReference type="CDD" id="cd02440">
    <property type="entry name" value="AdoMet_MTases"/>
    <property type="match status" value="1"/>
</dbReference>
<accession>G2TQG5</accession>
<proteinExistence type="predicted"/>
<dbReference type="Proteomes" id="UP000009283">
    <property type="component" value="Chromosome"/>
</dbReference>
<feature type="domain" description="Methyltransferase" evidence="1">
    <location>
        <begin position="437"/>
        <end position="557"/>
    </location>
</feature>
<dbReference type="SUPFAM" id="SSF53335">
    <property type="entry name" value="S-adenosyl-L-methionine-dependent methyltransferases"/>
    <property type="match status" value="1"/>
</dbReference>
<keyword evidence="2" id="KW-0808">Transferase</keyword>
<reference evidence="2 3" key="1">
    <citation type="journal article" date="2011" name="Stand. Genomic Sci.">
        <title>Complete Genome Sequence of a thermotolerant sporogenic lactic acid bacterium, Bacillus coagulans strain 36D1.</title>
        <authorList>
            <person name="Rhee M.S."/>
            <person name="Moritz B.E."/>
            <person name="Xie G."/>
            <person name="Glavina Del Rio T."/>
            <person name="Dalin E."/>
            <person name="Tice H."/>
            <person name="Bruce D."/>
            <person name="Goodwin L."/>
            <person name="Chertkov O."/>
            <person name="Brettin T."/>
            <person name="Han C."/>
            <person name="Detter C."/>
            <person name="Pitluck S."/>
            <person name="Land M.L."/>
            <person name="Patel M."/>
            <person name="Ou M."/>
            <person name="Harbrucker R."/>
            <person name="Ingram L.O."/>
            <person name="Shanmugam K.T."/>
        </authorList>
    </citation>
    <scope>NUCLEOTIDE SEQUENCE [LARGE SCALE GENOMIC DNA]</scope>
    <source>
        <strain evidence="2 3">36D1</strain>
    </source>
</reference>
<dbReference type="GO" id="GO:0032259">
    <property type="term" value="P:methylation"/>
    <property type="evidence" value="ECO:0007669"/>
    <property type="project" value="UniProtKB-KW"/>
</dbReference>